<sequence>MFSSISLDTSTQQWVLFYLEIIMRNYKNWGTVSSGAELHMLAHAERTRKELERESARSNQNTSKHHRQRSRIFQHGER</sequence>
<gene>
    <name evidence="2" type="ORF">CBF96_02085</name>
</gene>
<proteinExistence type="predicted"/>
<feature type="compositionally biased region" description="Basic and acidic residues" evidence="1">
    <location>
        <begin position="45"/>
        <end position="56"/>
    </location>
</feature>
<dbReference type="Proteomes" id="UP000215747">
    <property type="component" value="Unassembled WGS sequence"/>
</dbReference>
<evidence type="ECO:0000256" key="1">
    <source>
        <dbReference type="SAM" id="MobiDB-lite"/>
    </source>
</evidence>
<organism evidence="2 3">
    <name type="scientific">Limosilactobacillus reuteri</name>
    <name type="common">Lactobacillus reuteri</name>
    <dbReference type="NCBI Taxonomy" id="1598"/>
    <lineage>
        <taxon>Bacteria</taxon>
        <taxon>Bacillati</taxon>
        <taxon>Bacillota</taxon>
        <taxon>Bacilli</taxon>
        <taxon>Lactobacillales</taxon>
        <taxon>Lactobacillaceae</taxon>
        <taxon>Limosilactobacillus</taxon>
    </lineage>
</organism>
<feature type="region of interest" description="Disordered" evidence="1">
    <location>
        <begin position="45"/>
        <end position="78"/>
    </location>
</feature>
<reference evidence="3" key="1">
    <citation type="submission" date="2017-05" db="EMBL/GenBank/DDBJ databases">
        <authorList>
            <person name="Lin X.B."/>
            <person name="Stothard P."/>
            <person name="Tasseva G."/>
            <person name="Walter J."/>
        </authorList>
    </citation>
    <scope>NUCLEOTIDE SEQUENCE [LARGE SCALE GENOMIC DNA]</scope>
    <source>
        <strain evidence="3">114h</strain>
    </source>
</reference>
<accession>A0A256SUG7</accession>
<protein>
    <submittedName>
        <fullName evidence="2">Uncharacterized protein</fullName>
    </submittedName>
</protein>
<dbReference type="EMBL" id="NGPL01000015">
    <property type="protein sequence ID" value="OYS70507.1"/>
    <property type="molecule type" value="Genomic_DNA"/>
</dbReference>
<comment type="caution">
    <text evidence="2">The sequence shown here is derived from an EMBL/GenBank/DDBJ whole genome shotgun (WGS) entry which is preliminary data.</text>
</comment>
<evidence type="ECO:0000313" key="3">
    <source>
        <dbReference type="Proteomes" id="UP000215747"/>
    </source>
</evidence>
<evidence type="ECO:0000313" key="2">
    <source>
        <dbReference type="EMBL" id="OYS70507.1"/>
    </source>
</evidence>
<name>A0A256SUG7_LIMRT</name>
<reference evidence="2 3" key="2">
    <citation type="submission" date="2017-09" db="EMBL/GenBank/DDBJ databases">
        <title>Tripartite evolution among Lactobacillus johnsonii, Lactobacillus taiwanensis, Lactobacillus reuteri and their rodent host.</title>
        <authorList>
            <person name="Wang T."/>
            <person name="Knowles S."/>
            <person name="Cheng C."/>
        </authorList>
    </citation>
    <scope>NUCLEOTIDE SEQUENCE [LARGE SCALE GENOMIC DNA]</scope>
    <source>
        <strain evidence="2 3">114h</strain>
    </source>
</reference>
<dbReference type="AlphaFoldDB" id="A0A256SUG7"/>
<feature type="compositionally biased region" description="Basic residues" evidence="1">
    <location>
        <begin position="63"/>
        <end position="72"/>
    </location>
</feature>